<dbReference type="EMBL" id="MGEQ01000007">
    <property type="protein sequence ID" value="OGL86722.1"/>
    <property type="molecule type" value="Genomic_DNA"/>
</dbReference>
<evidence type="ECO:0000313" key="2">
    <source>
        <dbReference type="Proteomes" id="UP000176593"/>
    </source>
</evidence>
<dbReference type="InterPro" id="IPR050275">
    <property type="entry name" value="PGM_Phosphatase"/>
</dbReference>
<dbReference type="CDD" id="cd07067">
    <property type="entry name" value="HP_PGM_like"/>
    <property type="match status" value="1"/>
</dbReference>
<dbReference type="PANTHER" id="PTHR48100">
    <property type="entry name" value="BROAD-SPECIFICITY PHOSPHATASE YOR283W-RELATED"/>
    <property type="match status" value="1"/>
</dbReference>
<protein>
    <recommendedName>
        <fullName evidence="3">Phosphoglycerate mutase</fullName>
    </recommendedName>
</protein>
<dbReference type="SUPFAM" id="SSF53254">
    <property type="entry name" value="Phosphoglycerate mutase-like"/>
    <property type="match status" value="1"/>
</dbReference>
<evidence type="ECO:0008006" key="3">
    <source>
        <dbReference type="Google" id="ProtNLM"/>
    </source>
</evidence>
<comment type="caution">
    <text evidence="1">The sequence shown here is derived from an EMBL/GenBank/DDBJ whole genome shotgun (WGS) entry which is preliminary data.</text>
</comment>
<proteinExistence type="predicted"/>
<accession>A0A1F7V830</accession>
<dbReference type="Pfam" id="PF00300">
    <property type="entry name" value="His_Phos_1"/>
    <property type="match status" value="1"/>
</dbReference>
<dbReference type="Proteomes" id="UP000176593">
    <property type="component" value="Unassembled WGS sequence"/>
</dbReference>
<dbReference type="AlphaFoldDB" id="A0A1F7V830"/>
<dbReference type="GO" id="GO:0005737">
    <property type="term" value="C:cytoplasm"/>
    <property type="evidence" value="ECO:0007669"/>
    <property type="project" value="TreeGrafter"/>
</dbReference>
<dbReference type="Gene3D" id="3.40.50.1240">
    <property type="entry name" value="Phosphoglycerate mutase-like"/>
    <property type="match status" value="1"/>
</dbReference>
<dbReference type="InterPro" id="IPR029033">
    <property type="entry name" value="His_PPase_superfam"/>
</dbReference>
<sequence length="231" mass="27584">MNPLLIPYPETVVFIRHAESEGNVRTREEQRCFPVGTNAYKLSPRGREQARITGERVRELFPKPDRVIRSYYARTNETARIIYPDLEIREDPLLAERDRGIWTNATEKEVSVCMPWEIRRRDEQGVYHYRASGGENIPDVERRVREFRRSIRFNYSGKTIVVVGHSQWILLWQKIVHDWPMEETMRRFIAGEWVENASILIYHNTWSEEFGKHILTHDPETDYEVPWKDKL</sequence>
<dbReference type="GO" id="GO:0016791">
    <property type="term" value="F:phosphatase activity"/>
    <property type="evidence" value="ECO:0007669"/>
    <property type="project" value="TreeGrafter"/>
</dbReference>
<dbReference type="InterPro" id="IPR013078">
    <property type="entry name" value="His_Pase_superF_clade-1"/>
</dbReference>
<dbReference type="PANTHER" id="PTHR48100:SF1">
    <property type="entry name" value="HISTIDINE PHOSPHATASE FAMILY PROTEIN-RELATED"/>
    <property type="match status" value="1"/>
</dbReference>
<dbReference type="SMART" id="SM00855">
    <property type="entry name" value="PGAM"/>
    <property type="match status" value="1"/>
</dbReference>
<organism evidence="1 2">
    <name type="scientific">Candidatus Uhrbacteria bacterium RIFCSPLOWO2_02_FULL_48_18</name>
    <dbReference type="NCBI Taxonomy" id="1802408"/>
    <lineage>
        <taxon>Bacteria</taxon>
        <taxon>Candidatus Uhriibacteriota</taxon>
    </lineage>
</organism>
<evidence type="ECO:0000313" key="1">
    <source>
        <dbReference type="EMBL" id="OGL86722.1"/>
    </source>
</evidence>
<reference evidence="1 2" key="1">
    <citation type="journal article" date="2016" name="Nat. Commun.">
        <title>Thousands of microbial genomes shed light on interconnected biogeochemical processes in an aquifer system.</title>
        <authorList>
            <person name="Anantharaman K."/>
            <person name="Brown C.T."/>
            <person name="Hug L.A."/>
            <person name="Sharon I."/>
            <person name="Castelle C.J."/>
            <person name="Probst A.J."/>
            <person name="Thomas B.C."/>
            <person name="Singh A."/>
            <person name="Wilkins M.J."/>
            <person name="Karaoz U."/>
            <person name="Brodie E.L."/>
            <person name="Williams K.H."/>
            <person name="Hubbard S.S."/>
            <person name="Banfield J.F."/>
        </authorList>
    </citation>
    <scope>NUCLEOTIDE SEQUENCE [LARGE SCALE GENOMIC DNA]</scope>
</reference>
<gene>
    <name evidence="1" type="ORF">A3I41_05330</name>
</gene>
<name>A0A1F7V830_9BACT</name>